<feature type="region of interest" description="Disordered" evidence="4">
    <location>
        <begin position="228"/>
        <end position="384"/>
    </location>
</feature>
<comment type="subcellular location">
    <subcellularLocation>
        <location evidence="1">Cytoplasm</location>
    </subcellularLocation>
</comment>
<keyword evidence="2" id="KW-0963">Cytoplasm</keyword>
<dbReference type="Proteomes" id="UP000078561">
    <property type="component" value="Unassembled WGS sequence"/>
</dbReference>
<organism evidence="6">
    <name type="scientific">Absidia glauca</name>
    <name type="common">Pin mould</name>
    <dbReference type="NCBI Taxonomy" id="4829"/>
    <lineage>
        <taxon>Eukaryota</taxon>
        <taxon>Fungi</taxon>
        <taxon>Fungi incertae sedis</taxon>
        <taxon>Mucoromycota</taxon>
        <taxon>Mucoromycotina</taxon>
        <taxon>Mucoromycetes</taxon>
        <taxon>Mucorales</taxon>
        <taxon>Cunninghamellaceae</taxon>
        <taxon>Absidia</taxon>
    </lineage>
</organism>
<evidence type="ECO:0000256" key="1">
    <source>
        <dbReference type="ARBA" id="ARBA00004496"/>
    </source>
</evidence>
<feature type="domain" description="SAM" evidence="5">
    <location>
        <begin position="410"/>
        <end position="468"/>
    </location>
</feature>
<evidence type="ECO:0000259" key="5">
    <source>
        <dbReference type="SMART" id="SM00454"/>
    </source>
</evidence>
<evidence type="ECO:0000256" key="3">
    <source>
        <dbReference type="ARBA" id="ARBA00022884"/>
    </source>
</evidence>
<dbReference type="OMA" id="KREQATH"/>
<feature type="compositionally biased region" description="Polar residues" evidence="4">
    <location>
        <begin position="308"/>
        <end position="328"/>
    </location>
</feature>
<dbReference type="InParanoid" id="A0A168R424"/>
<feature type="compositionally biased region" description="Polar residues" evidence="4">
    <location>
        <begin position="65"/>
        <end position="75"/>
    </location>
</feature>
<dbReference type="GO" id="GO:0000932">
    <property type="term" value="C:P-body"/>
    <property type="evidence" value="ECO:0007669"/>
    <property type="project" value="TreeGrafter"/>
</dbReference>
<dbReference type="Pfam" id="PF25479">
    <property type="entry name" value="Vts1"/>
    <property type="match status" value="1"/>
</dbReference>
<dbReference type="GO" id="GO:0000289">
    <property type="term" value="P:nuclear-transcribed mRNA poly(A) tail shortening"/>
    <property type="evidence" value="ECO:0007669"/>
    <property type="project" value="TreeGrafter"/>
</dbReference>
<feature type="compositionally biased region" description="Low complexity" evidence="4">
    <location>
        <begin position="228"/>
        <end position="237"/>
    </location>
</feature>
<dbReference type="InterPro" id="IPR050897">
    <property type="entry name" value="SMAUG/VTS1_RNA-bind"/>
</dbReference>
<evidence type="ECO:0000313" key="7">
    <source>
        <dbReference type="Proteomes" id="UP000078561"/>
    </source>
</evidence>
<reference evidence="6" key="1">
    <citation type="submission" date="2016-04" db="EMBL/GenBank/DDBJ databases">
        <authorList>
            <person name="Evans L.H."/>
            <person name="Alamgir A."/>
            <person name="Owens N."/>
            <person name="Weber N.D."/>
            <person name="Virtaneva K."/>
            <person name="Barbian K."/>
            <person name="Babar A."/>
            <person name="Rosenke K."/>
        </authorList>
    </citation>
    <scope>NUCLEOTIDE SEQUENCE [LARGE SCALE GENOMIC DNA]</scope>
    <source>
        <strain evidence="6">CBS 101.48</strain>
    </source>
</reference>
<dbReference type="GO" id="GO:0003729">
    <property type="term" value="F:mRNA binding"/>
    <property type="evidence" value="ECO:0007669"/>
    <property type="project" value="TreeGrafter"/>
</dbReference>
<dbReference type="Pfam" id="PF07647">
    <property type="entry name" value="SAM_2"/>
    <property type="match status" value="1"/>
</dbReference>
<feature type="compositionally biased region" description="Polar residues" evidence="4">
    <location>
        <begin position="365"/>
        <end position="384"/>
    </location>
</feature>
<evidence type="ECO:0000256" key="2">
    <source>
        <dbReference type="ARBA" id="ARBA00022490"/>
    </source>
</evidence>
<dbReference type="AlphaFoldDB" id="A0A168R424"/>
<name>A0A168R424_ABSGL</name>
<keyword evidence="7" id="KW-1185">Reference proteome</keyword>
<feature type="region of interest" description="Disordered" evidence="4">
    <location>
        <begin position="169"/>
        <end position="198"/>
    </location>
</feature>
<dbReference type="InterPro" id="IPR013761">
    <property type="entry name" value="SAM/pointed_sf"/>
</dbReference>
<keyword evidence="3" id="KW-0694">RNA-binding</keyword>
<protein>
    <recommendedName>
        <fullName evidence="5">SAM domain-containing protein</fullName>
    </recommendedName>
</protein>
<feature type="compositionally biased region" description="Polar residues" evidence="4">
    <location>
        <begin position="249"/>
        <end position="283"/>
    </location>
</feature>
<feature type="compositionally biased region" description="Polar residues" evidence="4">
    <location>
        <begin position="337"/>
        <end position="353"/>
    </location>
</feature>
<dbReference type="InterPro" id="IPR001660">
    <property type="entry name" value="SAM"/>
</dbReference>
<feature type="region of interest" description="Disordered" evidence="4">
    <location>
        <begin position="25"/>
        <end position="75"/>
    </location>
</feature>
<accession>A0A168R424</accession>
<feature type="compositionally biased region" description="Polar residues" evidence="4">
    <location>
        <begin position="30"/>
        <end position="39"/>
    </location>
</feature>
<dbReference type="SUPFAM" id="SSF47769">
    <property type="entry name" value="SAM/Pointed domain"/>
    <property type="match status" value="1"/>
</dbReference>
<gene>
    <name evidence="6" type="primary">ABSGL_11941.1 scaffold 12357</name>
</gene>
<evidence type="ECO:0000256" key="4">
    <source>
        <dbReference type="SAM" id="MobiDB-lite"/>
    </source>
</evidence>
<dbReference type="EMBL" id="LT554489">
    <property type="protein sequence ID" value="SAM06065.1"/>
    <property type="molecule type" value="Genomic_DNA"/>
</dbReference>
<evidence type="ECO:0000313" key="6">
    <source>
        <dbReference type="EMBL" id="SAM06065.1"/>
    </source>
</evidence>
<dbReference type="PANTHER" id="PTHR12515:SF5">
    <property type="entry name" value="PROTEIN SMAUG"/>
    <property type="match status" value="1"/>
</dbReference>
<proteinExistence type="predicted"/>
<sequence length="479" mass="52942">MTRHSSYGSTSTGMYSSTSTFAFGFPPPLSTDQSSNASTKKPPVSAPSPLRQKQAVGQARPESLKQGSKATSPESQLLDQWSEDLQQYELVLDSLASTSLDSNVKEEIKHVDQWYRYLSEAERTATMYALLQHSTPLQIRFFVTVLQQLGNQDPVSSLLSPVYAEYDTPRKDTTTPIPLTRRDIMNSSRKQSAKSKNRHSFAFGEVQESSPLPHSSYTSFTEADGLLGSASSSSASSDSRRLSDDLIDSPNTPQFPTTANGWPHRATNTGLRTGNQDTSSSFYRHSMARPKSADISQWSLGLPPPSSFPNASGISDGNHHPSTATLLSQGIPHMTPSKPSRMSLQLDSFSSPKSAHFPNSILRRPTNTLQSDDSNRPPDTNNLVDPLTEQFSQWPAFNHNQRSPHFRNGAVDNSPSAHLRLHKYTSLFESMTWQTIILLTDDDLIEKGIAALGARRKLLKVFDQVKQHCDNMNIPYGPE</sequence>
<dbReference type="Gene3D" id="1.10.150.50">
    <property type="entry name" value="Transcription Factor, Ets-1"/>
    <property type="match status" value="1"/>
</dbReference>
<dbReference type="InterPro" id="IPR057327">
    <property type="entry name" value="Vts1_dom"/>
</dbReference>
<dbReference type="PANTHER" id="PTHR12515">
    <property type="entry name" value="STERILE ALPHA MOTIF DOMAIN CONTAINING PROTEIN 4-RELATED"/>
    <property type="match status" value="1"/>
</dbReference>
<dbReference type="SMART" id="SM00454">
    <property type="entry name" value="SAM"/>
    <property type="match status" value="1"/>
</dbReference>
<dbReference type="OrthoDB" id="2155283at2759"/>